<name>A0A174ZBT0_9FIRM</name>
<protein>
    <recommendedName>
        <fullName evidence="4">Stage III sporulation protein AG</fullName>
    </recommendedName>
</protein>
<proteinExistence type="predicted"/>
<gene>
    <name evidence="2" type="ORF">ERS852540_00700</name>
</gene>
<evidence type="ECO:0000313" key="2">
    <source>
        <dbReference type="EMBL" id="CUQ83502.1"/>
    </source>
</evidence>
<sequence length="113" mass="12281">MKDLLKSDKLIKFAFISGIVAIALIFLSDFGKSTEDAVTDEQALEQRITEMLTAMDGIDEVPNVTVRLDEDKHTVLGITVVCPQAISNRTAERAINAVRTALDVSASKICITT</sequence>
<accession>A0A174ZBT0</accession>
<evidence type="ECO:0000256" key="1">
    <source>
        <dbReference type="SAM" id="Phobius"/>
    </source>
</evidence>
<keyword evidence="1" id="KW-0812">Transmembrane</keyword>
<keyword evidence="1" id="KW-1133">Transmembrane helix</keyword>
<dbReference type="AlphaFoldDB" id="A0A174ZBT0"/>
<evidence type="ECO:0008006" key="4">
    <source>
        <dbReference type="Google" id="ProtNLM"/>
    </source>
</evidence>
<reference evidence="2 3" key="1">
    <citation type="submission" date="2015-09" db="EMBL/GenBank/DDBJ databases">
        <authorList>
            <consortium name="Pathogen Informatics"/>
        </authorList>
    </citation>
    <scope>NUCLEOTIDE SEQUENCE [LARGE SCALE GENOMIC DNA]</scope>
    <source>
        <strain evidence="2 3">2789STDY5834928</strain>
    </source>
</reference>
<dbReference type="STRING" id="39492.ERS852540_00700"/>
<dbReference type="EMBL" id="CZBY01000004">
    <property type="protein sequence ID" value="CUQ83502.1"/>
    <property type="molecule type" value="Genomic_DNA"/>
</dbReference>
<evidence type="ECO:0000313" key="3">
    <source>
        <dbReference type="Proteomes" id="UP000095662"/>
    </source>
</evidence>
<dbReference type="Proteomes" id="UP000095662">
    <property type="component" value="Unassembled WGS sequence"/>
</dbReference>
<organism evidence="2 3">
    <name type="scientific">[Eubacterium] siraeum</name>
    <dbReference type="NCBI Taxonomy" id="39492"/>
    <lineage>
        <taxon>Bacteria</taxon>
        <taxon>Bacillati</taxon>
        <taxon>Bacillota</taxon>
        <taxon>Clostridia</taxon>
        <taxon>Eubacteriales</taxon>
        <taxon>Oscillospiraceae</taxon>
        <taxon>Oscillospiraceae incertae sedis</taxon>
    </lineage>
</organism>
<keyword evidence="1" id="KW-0472">Membrane</keyword>
<feature type="transmembrane region" description="Helical" evidence="1">
    <location>
        <begin position="12"/>
        <end position="31"/>
    </location>
</feature>